<gene>
    <name evidence="3" type="ORF">Pfra01_000046800</name>
</gene>
<feature type="compositionally biased region" description="Basic and acidic residues" evidence="1">
    <location>
        <begin position="195"/>
        <end position="212"/>
    </location>
</feature>
<dbReference type="InterPro" id="IPR057670">
    <property type="entry name" value="SH3_retrovirus"/>
</dbReference>
<dbReference type="AlphaFoldDB" id="A0A9W6TL73"/>
<comment type="caution">
    <text evidence="3">The sequence shown here is derived from an EMBL/GenBank/DDBJ whole genome shotgun (WGS) entry which is preliminary data.</text>
</comment>
<feature type="region of interest" description="Disordered" evidence="1">
    <location>
        <begin position="192"/>
        <end position="218"/>
    </location>
</feature>
<evidence type="ECO:0000256" key="1">
    <source>
        <dbReference type="SAM" id="MobiDB-lite"/>
    </source>
</evidence>
<name>A0A9W6TL73_9STRA</name>
<dbReference type="Proteomes" id="UP001165121">
    <property type="component" value="Unassembled WGS sequence"/>
</dbReference>
<dbReference type="OrthoDB" id="165628at2759"/>
<accession>A0A9W6TL73</accession>
<sequence length="218" mass="24773">MNRTIMKKARAKPKLEHLRVFGSHGYVHVDKATRTKLEPKCYRYMFIGYAENVKGYRIFDLDAFKVKVVLSVNLDEREVDGIYEIQPARSGNVIHVNGDTHDTVMPDTEGRQPTMEELIKGVENDAPDVNMERVEPEDNPVQPLLLEERPADVSSTRCRRLRSPCHALADEQGVGCMDADSLTIRALARTRCSRRSSDKRLTPRKMSSDRGLRSSICD</sequence>
<protein>
    <submittedName>
        <fullName evidence="3">Unnamed protein product</fullName>
    </submittedName>
</protein>
<reference evidence="3" key="1">
    <citation type="submission" date="2023-04" db="EMBL/GenBank/DDBJ databases">
        <title>Phytophthora fragariaefolia NBRC 109709.</title>
        <authorList>
            <person name="Ichikawa N."/>
            <person name="Sato H."/>
            <person name="Tonouchi N."/>
        </authorList>
    </citation>
    <scope>NUCLEOTIDE SEQUENCE</scope>
    <source>
        <strain evidence="3">NBRC 109709</strain>
    </source>
</reference>
<evidence type="ECO:0000313" key="3">
    <source>
        <dbReference type="EMBL" id="GMF15552.1"/>
    </source>
</evidence>
<feature type="domain" description="Retroviral polymerase SH3-like" evidence="2">
    <location>
        <begin position="24"/>
        <end position="78"/>
    </location>
</feature>
<dbReference type="EMBL" id="BSXT01000037">
    <property type="protein sequence ID" value="GMF15552.1"/>
    <property type="molecule type" value="Genomic_DNA"/>
</dbReference>
<evidence type="ECO:0000313" key="4">
    <source>
        <dbReference type="Proteomes" id="UP001165121"/>
    </source>
</evidence>
<evidence type="ECO:0000259" key="2">
    <source>
        <dbReference type="Pfam" id="PF25597"/>
    </source>
</evidence>
<proteinExistence type="predicted"/>
<dbReference type="Pfam" id="PF25597">
    <property type="entry name" value="SH3_retrovirus"/>
    <property type="match status" value="1"/>
</dbReference>
<keyword evidence="4" id="KW-1185">Reference proteome</keyword>
<organism evidence="3 4">
    <name type="scientific">Phytophthora fragariaefolia</name>
    <dbReference type="NCBI Taxonomy" id="1490495"/>
    <lineage>
        <taxon>Eukaryota</taxon>
        <taxon>Sar</taxon>
        <taxon>Stramenopiles</taxon>
        <taxon>Oomycota</taxon>
        <taxon>Peronosporomycetes</taxon>
        <taxon>Peronosporales</taxon>
        <taxon>Peronosporaceae</taxon>
        <taxon>Phytophthora</taxon>
    </lineage>
</organism>